<reference evidence="3 4" key="1">
    <citation type="submission" date="2017-04" db="EMBL/GenBank/DDBJ databases">
        <title>The new phylogeny of genus Mycobacterium.</title>
        <authorList>
            <person name="Tortoli E."/>
            <person name="Trovato A."/>
            <person name="Cirillo D.M."/>
        </authorList>
    </citation>
    <scope>NUCLEOTIDE SEQUENCE [LARGE SCALE GENOMIC DNA]</scope>
    <source>
        <strain evidence="3 4">TBL 1200985</strain>
    </source>
</reference>
<dbReference type="Proteomes" id="UP000193247">
    <property type="component" value="Unassembled WGS sequence"/>
</dbReference>
<feature type="transmembrane region" description="Helical" evidence="2">
    <location>
        <begin position="39"/>
        <end position="63"/>
    </location>
</feature>
<feature type="compositionally biased region" description="Low complexity" evidence="1">
    <location>
        <begin position="7"/>
        <end position="19"/>
    </location>
</feature>
<sequence>MRHMSETPGTPTAPTSTATAPPPPPASVAPHQTPKVFKAAAWVTIAAGTVFIVAVIFFTGYALGRHAGHGGYHHRHHKHDAMMLRPGTPHAGPAAVRPGPGPAGPGQVPRSVSPPATTAP</sequence>
<feature type="compositionally biased region" description="Basic residues" evidence="1">
    <location>
        <begin position="68"/>
        <end position="79"/>
    </location>
</feature>
<name>A0A1X2LTL9_9MYCO</name>
<organism evidence="3 4">
    <name type="scientific">Mycobacterium decipiens</name>
    <dbReference type="NCBI Taxonomy" id="1430326"/>
    <lineage>
        <taxon>Bacteria</taxon>
        <taxon>Bacillati</taxon>
        <taxon>Actinomycetota</taxon>
        <taxon>Actinomycetes</taxon>
        <taxon>Mycobacteriales</taxon>
        <taxon>Mycobacteriaceae</taxon>
        <taxon>Mycobacterium</taxon>
    </lineage>
</organism>
<evidence type="ECO:0000313" key="4">
    <source>
        <dbReference type="Proteomes" id="UP000193247"/>
    </source>
</evidence>
<dbReference type="RefSeq" id="WP_085325624.1">
    <property type="nucleotide sequence ID" value="NZ_NCXP01000016.1"/>
</dbReference>
<dbReference type="AlphaFoldDB" id="A0A1X2LTL9"/>
<dbReference type="STRING" id="1430326.B8W66_14090"/>
<proteinExistence type="predicted"/>
<evidence type="ECO:0008006" key="5">
    <source>
        <dbReference type="Google" id="ProtNLM"/>
    </source>
</evidence>
<evidence type="ECO:0000313" key="3">
    <source>
        <dbReference type="EMBL" id="OSC40217.1"/>
    </source>
</evidence>
<feature type="region of interest" description="Disordered" evidence="1">
    <location>
        <begin position="1"/>
        <end position="31"/>
    </location>
</feature>
<dbReference type="EMBL" id="NCXP01000016">
    <property type="protein sequence ID" value="OSC40217.1"/>
    <property type="molecule type" value="Genomic_DNA"/>
</dbReference>
<keyword evidence="2" id="KW-1133">Transmembrane helix</keyword>
<evidence type="ECO:0000256" key="2">
    <source>
        <dbReference type="SAM" id="Phobius"/>
    </source>
</evidence>
<keyword evidence="2" id="KW-0812">Transmembrane</keyword>
<protein>
    <recommendedName>
        <fullName evidence="5">Proline rich protein</fullName>
    </recommendedName>
</protein>
<accession>A0A1X2LTL9</accession>
<evidence type="ECO:0000256" key="1">
    <source>
        <dbReference type="SAM" id="MobiDB-lite"/>
    </source>
</evidence>
<gene>
    <name evidence="3" type="ORF">B8W66_14090</name>
</gene>
<feature type="region of interest" description="Disordered" evidence="1">
    <location>
        <begin position="68"/>
        <end position="120"/>
    </location>
</feature>
<keyword evidence="4" id="KW-1185">Reference proteome</keyword>
<comment type="caution">
    <text evidence="3">The sequence shown here is derived from an EMBL/GenBank/DDBJ whole genome shotgun (WGS) entry which is preliminary data.</text>
</comment>
<keyword evidence="2" id="KW-0472">Membrane</keyword>